<evidence type="ECO:0000256" key="6">
    <source>
        <dbReference type="RuleBase" id="RU363113"/>
    </source>
</evidence>
<evidence type="ECO:0000256" key="1">
    <source>
        <dbReference type="ARBA" id="ARBA00001974"/>
    </source>
</evidence>
<feature type="compositionally biased region" description="Polar residues" evidence="7">
    <location>
        <begin position="79"/>
        <end position="98"/>
    </location>
</feature>
<dbReference type="Proteomes" id="UP000092124">
    <property type="component" value="Unassembled WGS sequence"/>
</dbReference>
<dbReference type="PANTHER" id="PTHR46568:SF1">
    <property type="entry name" value="ALKYLDIHYDROXYACETONEPHOSPHATE SYNTHASE, PEROXISOMAL"/>
    <property type="match status" value="1"/>
</dbReference>
<feature type="compositionally biased region" description="Basic and acidic residues" evidence="7">
    <location>
        <begin position="35"/>
        <end position="50"/>
    </location>
</feature>
<dbReference type="Gene3D" id="1.10.45.10">
    <property type="entry name" value="Vanillyl-alcohol Oxidase, Chain A, domain 4"/>
    <property type="match status" value="1"/>
</dbReference>
<dbReference type="Pfam" id="PF02913">
    <property type="entry name" value="FAD-oxidase_C"/>
    <property type="match status" value="1"/>
</dbReference>
<feature type="non-terminal residue" evidence="11">
    <location>
        <position position="527"/>
    </location>
</feature>
<comment type="subcellular location">
    <subcellularLocation>
        <location evidence="6">Peroxisome</location>
    </subcellularLocation>
</comment>
<feature type="region of interest" description="Disordered" evidence="7">
    <location>
        <begin position="79"/>
        <end position="106"/>
    </location>
</feature>
<feature type="binding site" evidence="5">
    <location>
        <begin position="413"/>
        <end position="416"/>
    </location>
    <ligand>
        <name>FAD</name>
        <dbReference type="ChEBI" id="CHEBI:57692"/>
    </ligand>
</feature>
<dbReference type="STRING" id="56216.A0A1A6HL37"/>
<comment type="cofactor">
    <cofactor evidence="1 5 6">
        <name>FAD</name>
        <dbReference type="ChEBI" id="CHEBI:57692"/>
    </cofactor>
</comment>
<comment type="subunit">
    <text evidence="6">Homodimer.</text>
</comment>
<dbReference type="InterPro" id="IPR016171">
    <property type="entry name" value="Vanillyl_alc_oxidase_C-sub2"/>
</dbReference>
<evidence type="ECO:0000259" key="10">
    <source>
        <dbReference type="Pfam" id="PF02913"/>
    </source>
</evidence>
<feature type="domain" description="FAD-binding oxidoreductase/transferase type 4 C-terminal" evidence="10">
    <location>
        <begin position="447"/>
        <end position="482"/>
    </location>
</feature>
<dbReference type="InterPro" id="IPR036318">
    <property type="entry name" value="FAD-bd_PCMH-like_sf"/>
</dbReference>
<dbReference type="GO" id="GO:0008611">
    <property type="term" value="P:ether lipid biosynthetic process"/>
    <property type="evidence" value="ECO:0007669"/>
    <property type="project" value="UniProtKB-UniPathway"/>
</dbReference>
<gene>
    <name evidence="11" type="ORF">A6R68_18944</name>
</gene>
<comment type="catalytic activity">
    <reaction evidence="6">
        <text>a long chain fatty alcohol + a 1-acylglycerone 3-phosphate = a 1-O-alkylglycerone 3-phosphate + a long-chain fatty acid + H(+)</text>
        <dbReference type="Rhea" id="RHEA:36171"/>
        <dbReference type="ChEBI" id="CHEBI:15378"/>
        <dbReference type="ChEBI" id="CHEBI:17135"/>
        <dbReference type="ChEBI" id="CHEBI:57534"/>
        <dbReference type="ChEBI" id="CHEBI:57560"/>
        <dbReference type="ChEBI" id="CHEBI:73315"/>
        <dbReference type="EC" id="2.5.1.26"/>
    </reaction>
</comment>
<evidence type="ECO:0000256" key="7">
    <source>
        <dbReference type="SAM" id="MobiDB-lite"/>
    </source>
</evidence>
<keyword evidence="5 6" id="KW-0274">FAD</keyword>
<keyword evidence="8" id="KW-1133">Transmembrane helix</keyword>
<comment type="caution">
    <text evidence="11">The sequence shown here is derived from an EMBL/GenBank/DDBJ whole genome shotgun (WGS) entry which is preliminary data.</text>
</comment>
<dbReference type="AlphaFoldDB" id="A0A1A6HL37"/>
<comment type="pathway">
    <text evidence="2 6">Glycerolipid metabolism; ether lipid biosynthesis.</text>
</comment>
<dbReference type="InterPro" id="IPR016169">
    <property type="entry name" value="FAD-bd_PCMH_sub2"/>
</dbReference>
<protein>
    <recommendedName>
        <fullName evidence="4 6">Alkylglycerone-phosphate synthase</fullName>
        <shortName evidence="6">Alkyl-DHAP synthase</shortName>
        <ecNumber evidence="4 6">2.5.1.26</ecNumber>
    </recommendedName>
</protein>
<evidence type="ECO:0000259" key="9">
    <source>
        <dbReference type="Pfam" id="PF01565"/>
    </source>
</evidence>
<evidence type="ECO:0000256" key="4">
    <source>
        <dbReference type="ARBA" id="ARBA00012385"/>
    </source>
</evidence>
<dbReference type="EC" id="2.5.1.26" evidence="4 6"/>
<dbReference type="Pfam" id="PF01565">
    <property type="entry name" value="FAD_binding_4"/>
    <property type="match status" value="1"/>
</dbReference>
<evidence type="ECO:0000256" key="3">
    <source>
        <dbReference type="ARBA" id="ARBA00008000"/>
    </source>
</evidence>
<keyword evidence="6" id="KW-0285">Flavoprotein</keyword>
<dbReference type="UniPathway" id="UPA00781"/>
<dbReference type="OrthoDB" id="7786253at2759"/>
<evidence type="ECO:0000256" key="5">
    <source>
        <dbReference type="PIRSR" id="PIRSR625650-3"/>
    </source>
</evidence>
<keyword evidence="6" id="KW-0444">Lipid biosynthesis</keyword>
<feature type="transmembrane region" description="Helical" evidence="8">
    <location>
        <begin position="303"/>
        <end position="331"/>
    </location>
</feature>
<feature type="region of interest" description="Disordered" evidence="7">
    <location>
        <begin position="1"/>
        <end position="67"/>
    </location>
</feature>
<dbReference type="GO" id="GO:0005777">
    <property type="term" value="C:peroxisome"/>
    <property type="evidence" value="ECO:0007669"/>
    <property type="project" value="UniProtKB-SubCell"/>
</dbReference>
<dbReference type="Gene3D" id="3.30.465.10">
    <property type="match status" value="1"/>
</dbReference>
<feature type="compositionally biased region" description="Basic and acidic residues" evidence="7">
    <location>
        <begin position="57"/>
        <end position="67"/>
    </location>
</feature>
<evidence type="ECO:0000313" key="12">
    <source>
        <dbReference type="Proteomes" id="UP000092124"/>
    </source>
</evidence>
<keyword evidence="12" id="KW-1185">Reference proteome</keyword>
<dbReference type="InterPro" id="IPR006094">
    <property type="entry name" value="Oxid_FAD_bind_N"/>
</dbReference>
<name>A0A1A6HL37_NEOLE</name>
<dbReference type="EMBL" id="LZPO01027396">
    <property type="protein sequence ID" value="OBS78670.1"/>
    <property type="molecule type" value="Genomic_DNA"/>
</dbReference>
<evidence type="ECO:0000256" key="2">
    <source>
        <dbReference type="ARBA" id="ARBA00004670"/>
    </source>
</evidence>
<dbReference type="SUPFAM" id="SSF56176">
    <property type="entry name" value="FAD-binding/transporter-associated domain-like"/>
    <property type="match status" value="1"/>
</dbReference>
<sequence>MAYYEELSLLGRPKFSMGQDPTAGGPTRGSIVDPAEAKRSSREPQKDRGTFPESEGAEDRERDKGEDWAKIDELCTGSWLTQQPAPSRASSGLQSTGNRQHKWQRQRHGVHRLAEEIAFREVEALCLEETLPGFTQPHQGQLRGSETDNEDVYTFKTPNNTLCQEFRDFLMVNMDVPTTLLSAYQIPRSDSASSDDNYVPMNPGSSTLLAMERAGDNSQSQAPGAFCSGRPQMPPCISSPGSGGSYFTRLYHAVLDDNSERLGEKEEAEQLLGESSPSGSQRFDLRHLQEEADDRVFRAHGRLLILGLFTLLLLTLVLTLALLILVLFTLVLLTLDLLTLGLLTLGLLMLVLFTLVLFTLNRILWVDENNLTAHVEAGITGQELERQLKESGYCTGHEPDSLEFSTVGGWISTRASGMKKNIYGNIEDLRCAPASIRLMDNEQFQFVGKLRKQWLKESISDVGFGMLKSVKEYVDPSNIFGNRNLLLLQEGLQTMRDGKGNVAINHLKPQRTRNTIKFYNGETEVEN</sequence>
<evidence type="ECO:0000313" key="11">
    <source>
        <dbReference type="EMBL" id="OBS78670.1"/>
    </source>
</evidence>
<dbReference type="GO" id="GO:0050660">
    <property type="term" value="F:flavin adenine dinucleotide binding"/>
    <property type="evidence" value="ECO:0007669"/>
    <property type="project" value="InterPro"/>
</dbReference>
<dbReference type="GO" id="GO:0008609">
    <property type="term" value="F:alkylglycerone-phosphate synthase activity"/>
    <property type="evidence" value="ECO:0007669"/>
    <property type="project" value="UniProtKB-EC"/>
</dbReference>
<comment type="similarity">
    <text evidence="3 6">Belongs to the FAD-binding oxidoreductase/transferase type 4 family.</text>
</comment>
<accession>A0A1A6HL37</accession>
<proteinExistence type="inferred from homology"/>
<keyword evidence="8" id="KW-0812">Transmembrane</keyword>
<dbReference type="FunFam" id="1.10.45.10:FF:000002">
    <property type="entry name" value="Alkylglycerone-phosphate synthase"/>
    <property type="match status" value="1"/>
</dbReference>
<dbReference type="PANTHER" id="PTHR46568">
    <property type="entry name" value="ALKYLDIHYDROXYACETONEPHOSPHATE SYNTHASE, PEROXISOMAL"/>
    <property type="match status" value="1"/>
</dbReference>
<comment type="function">
    <text evidence="6">Catalyzes the exchange of an acyl for a long-chain alkyl group and the formation of the ether bond in the biosynthesis of ether phospholipids.</text>
</comment>
<feature type="transmembrane region" description="Helical" evidence="8">
    <location>
        <begin position="337"/>
        <end position="360"/>
    </location>
</feature>
<keyword evidence="8" id="KW-0472">Membrane</keyword>
<organism evidence="11 12">
    <name type="scientific">Neotoma lepida</name>
    <name type="common">Desert woodrat</name>
    <dbReference type="NCBI Taxonomy" id="56216"/>
    <lineage>
        <taxon>Eukaryota</taxon>
        <taxon>Metazoa</taxon>
        <taxon>Chordata</taxon>
        <taxon>Craniata</taxon>
        <taxon>Vertebrata</taxon>
        <taxon>Euteleostomi</taxon>
        <taxon>Mammalia</taxon>
        <taxon>Eutheria</taxon>
        <taxon>Euarchontoglires</taxon>
        <taxon>Glires</taxon>
        <taxon>Rodentia</taxon>
        <taxon>Myomorpha</taxon>
        <taxon>Muroidea</taxon>
        <taxon>Cricetidae</taxon>
        <taxon>Neotominae</taxon>
        <taxon>Neotoma</taxon>
    </lineage>
</organism>
<reference evidence="11 12" key="1">
    <citation type="submission" date="2016-06" db="EMBL/GenBank/DDBJ databases">
        <title>The Draft Genome Sequence and Annotation of the Desert Woodrat Neotoma lepida.</title>
        <authorList>
            <person name="Campbell M."/>
            <person name="Oakeson K.F."/>
            <person name="Yandell M."/>
            <person name="Halpert J.R."/>
            <person name="Dearing D."/>
        </authorList>
    </citation>
    <scope>NUCLEOTIDE SEQUENCE [LARGE SCALE GENOMIC DNA]</scope>
    <source>
        <strain evidence="11">417</strain>
        <tissue evidence="11">Liver</tissue>
    </source>
</reference>
<evidence type="ECO:0000256" key="8">
    <source>
        <dbReference type="SAM" id="Phobius"/>
    </source>
</evidence>
<dbReference type="InterPro" id="IPR025650">
    <property type="entry name" value="Alkyl-DHAP_Synthase"/>
</dbReference>
<keyword evidence="6" id="KW-0576">Peroxisome</keyword>
<feature type="binding site" evidence="5">
    <location>
        <begin position="400"/>
        <end position="406"/>
    </location>
    <ligand>
        <name>FAD</name>
        <dbReference type="ChEBI" id="CHEBI:57692"/>
    </ligand>
</feature>
<feature type="domain" description="FAD linked oxidase N-terminal" evidence="9">
    <location>
        <begin position="356"/>
        <end position="428"/>
    </location>
</feature>
<dbReference type="InterPro" id="IPR004113">
    <property type="entry name" value="FAD-bd_oxidored_4_C"/>
</dbReference>
<keyword evidence="6" id="KW-0443">Lipid metabolism</keyword>
<keyword evidence="6" id="KW-0808">Transferase</keyword>